<dbReference type="Proteomes" id="UP001501079">
    <property type="component" value="Unassembled WGS sequence"/>
</dbReference>
<keyword evidence="2" id="KW-1185">Reference proteome</keyword>
<reference evidence="2" key="1">
    <citation type="journal article" date="2019" name="Int. J. Syst. Evol. Microbiol.">
        <title>The Global Catalogue of Microorganisms (GCM) 10K type strain sequencing project: providing services to taxonomists for standard genome sequencing and annotation.</title>
        <authorList>
            <consortium name="The Broad Institute Genomics Platform"/>
            <consortium name="The Broad Institute Genome Sequencing Center for Infectious Disease"/>
            <person name="Wu L."/>
            <person name="Ma J."/>
        </authorList>
    </citation>
    <scope>NUCLEOTIDE SEQUENCE [LARGE SCALE GENOMIC DNA]</scope>
    <source>
        <strain evidence="2">JCM 17591</strain>
    </source>
</reference>
<evidence type="ECO:0000313" key="1">
    <source>
        <dbReference type="EMBL" id="GAA4181298.1"/>
    </source>
</evidence>
<name>A0ABP8ABN6_9MICO</name>
<dbReference type="EMBL" id="BAABBW010000006">
    <property type="protein sequence ID" value="GAA4181298.1"/>
    <property type="molecule type" value="Genomic_DNA"/>
</dbReference>
<evidence type="ECO:0000313" key="2">
    <source>
        <dbReference type="Proteomes" id="UP001501079"/>
    </source>
</evidence>
<accession>A0ABP8ABN6</accession>
<gene>
    <name evidence="1" type="ORF">GCM10022287_36420</name>
</gene>
<organism evidence="1 2">
    <name type="scientific">Gryllotalpicola koreensis</name>
    <dbReference type="NCBI Taxonomy" id="993086"/>
    <lineage>
        <taxon>Bacteria</taxon>
        <taxon>Bacillati</taxon>
        <taxon>Actinomycetota</taxon>
        <taxon>Actinomycetes</taxon>
        <taxon>Micrococcales</taxon>
        <taxon>Microbacteriaceae</taxon>
        <taxon>Gryllotalpicola</taxon>
    </lineage>
</organism>
<proteinExistence type="predicted"/>
<evidence type="ECO:0008006" key="3">
    <source>
        <dbReference type="Google" id="ProtNLM"/>
    </source>
</evidence>
<protein>
    <recommendedName>
        <fullName evidence="3">Secreted protein</fullName>
    </recommendedName>
</protein>
<comment type="caution">
    <text evidence="1">The sequence shown here is derived from an EMBL/GenBank/DDBJ whole genome shotgun (WGS) entry which is preliminary data.</text>
</comment>
<sequence>MPVSALALFFASLATLRTRGERGLSSTLRVYKRVASRRRTAERCERYAWSEFNVTFAPLRVSFACPDDERPGHRSG</sequence>